<accession>A0A834K501</accession>
<keyword evidence="2" id="KW-1185">Reference proteome</keyword>
<protein>
    <submittedName>
        <fullName evidence="1">Uncharacterized protein</fullName>
    </submittedName>
</protein>
<name>A0A834K501_VESVU</name>
<dbReference type="AlphaFoldDB" id="A0A834K501"/>
<proteinExistence type="predicted"/>
<organism evidence="1 2">
    <name type="scientific">Vespula vulgaris</name>
    <name type="common">Yellow jacket</name>
    <name type="synonym">Wasp</name>
    <dbReference type="NCBI Taxonomy" id="7454"/>
    <lineage>
        <taxon>Eukaryota</taxon>
        <taxon>Metazoa</taxon>
        <taxon>Ecdysozoa</taxon>
        <taxon>Arthropoda</taxon>
        <taxon>Hexapoda</taxon>
        <taxon>Insecta</taxon>
        <taxon>Pterygota</taxon>
        <taxon>Neoptera</taxon>
        <taxon>Endopterygota</taxon>
        <taxon>Hymenoptera</taxon>
        <taxon>Apocrita</taxon>
        <taxon>Aculeata</taxon>
        <taxon>Vespoidea</taxon>
        <taxon>Vespidae</taxon>
        <taxon>Vespinae</taxon>
        <taxon>Vespula</taxon>
    </lineage>
</organism>
<reference evidence="1" key="1">
    <citation type="journal article" date="2020" name="G3 (Bethesda)">
        <title>High-Quality Assemblies for Three Invasive Social Wasps from the &lt;i&gt;Vespula&lt;/i&gt; Genus.</title>
        <authorList>
            <person name="Harrop T.W.R."/>
            <person name="Guhlin J."/>
            <person name="McLaughlin G.M."/>
            <person name="Permina E."/>
            <person name="Stockwell P."/>
            <person name="Gilligan J."/>
            <person name="Le Lec M.F."/>
            <person name="Gruber M.A.M."/>
            <person name="Quinn O."/>
            <person name="Lovegrove M."/>
            <person name="Duncan E.J."/>
            <person name="Remnant E.J."/>
            <person name="Van Eeckhoven J."/>
            <person name="Graham B."/>
            <person name="Knapp R.A."/>
            <person name="Langford K.W."/>
            <person name="Kronenberg Z."/>
            <person name="Press M.O."/>
            <person name="Eacker S.M."/>
            <person name="Wilson-Rankin E.E."/>
            <person name="Purcell J."/>
            <person name="Lester P.J."/>
            <person name="Dearden P.K."/>
        </authorList>
    </citation>
    <scope>NUCLEOTIDE SEQUENCE</scope>
    <source>
        <strain evidence="1">Marl-1</strain>
    </source>
</reference>
<dbReference type="Proteomes" id="UP000614350">
    <property type="component" value="Unassembled WGS sequence"/>
</dbReference>
<dbReference type="EMBL" id="JACSEA010000005">
    <property type="protein sequence ID" value="KAF7400373.1"/>
    <property type="molecule type" value="Genomic_DNA"/>
</dbReference>
<evidence type="ECO:0000313" key="1">
    <source>
        <dbReference type="EMBL" id="KAF7400373.1"/>
    </source>
</evidence>
<gene>
    <name evidence="1" type="ORF">HZH66_005557</name>
</gene>
<sequence length="69" mass="8191">MELKLFEGRLKKKELMLGVVAFVHDLQMANLQKKTRFVVYINGHNKLFLFVVAYTETIRHCIHREMAEI</sequence>
<comment type="caution">
    <text evidence="1">The sequence shown here is derived from an EMBL/GenBank/DDBJ whole genome shotgun (WGS) entry which is preliminary data.</text>
</comment>
<evidence type="ECO:0000313" key="2">
    <source>
        <dbReference type="Proteomes" id="UP000614350"/>
    </source>
</evidence>